<keyword evidence="9" id="KW-0862">Zinc</keyword>
<evidence type="ECO:0000256" key="11">
    <source>
        <dbReference type="SAM" id="MobiDB-lite"/>
    </source>
</evidence>
<dbReference type="GO" id="GO:0031624">
    <property type="term" value="F:ubiquitin conjugating enzyme binding"/>
    <property type="evidence" value="ECO:0007669"/>
    <property type="project" value="TreeGrafter"/>
</dbReference>
<dbReference type="Pfam" id="PF21362">
    <property type="entry name" value="Sina_RING"/>
    <property type="match status" value="1"/>
</dbReference>
<name>A0A5E4MDK2_9HEMI</name>
<dbReference type="UniPathway" id="UPA00143"/>
<evidence type="ECO:0000259" key="12">
    <source>
        <dbReference type="PROSITE" id="PS50089"/>
    </source>
</evidence>
<reference evidence="14 15" key="1">
    <citation type="submission" date="2019-08" db="EMBL/GenBank/DDBJ databases">
        <authorList>
            <person name="Alioto T."/>
            <person name="Alioto T."/>
            <person name="Gomez Garrido J."/>
        </authorList>
    </citation>
    <scope>NUCLEOTIDE SEQUENCE [LARGE SCALE GENOMIC DNA]</scope>
</reference>
<evidence type="ECO:0000256" key="9">
    <source>
        <dbReference type="ARBA" id="ARBA00022833"/>
    </source>
</evidence>
<protein>
    <recommendedName>
        <fullName evidence="4">RING-type E3 ubiquitin transferase</fullName>
        <ecNumber evidence="4">2.3.2.27</ecNumber>
    </recommendedName>
</protein>
<evidence type="ECO:0000256" key="2">
    <source>
        <dbReference type="ARBA" id="ARBA00004906"/>
    </source>
</evidence>
<dbReference type="InterPro" id="IPR049548">
    <property type="entry name" value="Sina-like_RING"/>
</dbReference>
<dbReference type="SUPFAM" id="SSF49599">
    <property type="entry name" value="TRAF domain-like"/>
    <property type="match status" value="1"/>
</dbReference>
<proteinExistence type="inferred from homology"/>
<dbReference type="InterPro" id="IPR001841">
    <property type="entry name" value="Znf_RING"/>
</dbReference>
<evidence type="ECO:0000256" key="3">
    <source>
        <dbReference type="ARBA" id="ARBA00009119"/>
    </source>
</evidence>
<dbReference type="PROSITE" id="PS51081">
    <property type="entry name" value="ZF_SIAH"/>
    <property type="match status" value="1"/>
</dbReference>
<evidence type="ECO:0000313" key="14">
    <source>
        <dbReference type="EMBL" id="VVC29485.1"/>
    </source>
</evidence>
<dbReference type="Pfam" id="PF21361">
    <property type="entry name" value="Sina_ZnF"/>
    <property type="match status" value="1"/>
</dbReference>
<dbReference type="GO" id="GO:0005737">
    <property type="term" value="C:cytoplasm"/>
    <property type="evidence" value="ECO:0007669"/>
    <property type="project" value="TreeGrafter"/>
</dbReference>
<dbReference type="GO" id="GO:0043161">
    <property type="term" value="P:proteasome-mediated ubiquitin-dependent protein catabolic process"/>
    <property type="evidence" value="ECO:0007669"/>
    <property type="project" value="TreeGrafter"/>
</dbReference>
<keyword evidence="5" id="KW-0808">Transferase</keyword>
<dbReference type="InterPro" id="IPR004162">
    <property type="entry name" value="SINA-like_animal"/>
</dbReference>
<evidence type="ECO:0000256" key="6">
    <source>
        <dbReference type="ARBA" id="ARBA00022723"/>
    </source>
</evidence>
<dbReference type="PROSITE" id="PS50089">
    <property type="entry name" value="ZF_RING_2"/>
    <property type="match status" value="1"/>
</dbReference>
<feature type="region of interest" description="Disordered" evidence="11">
    <location>
        <begin position="172"/>
        <end position="246"/>
    </location>
</feature>
<evidence type="ECO:0000256" key="5">
    <source>
        <dbReference type="ARBA" id="ARBA00022679"/>
    </source>
</evidence>
<feature type="region of interest" description="Disordered" evidence="11">
    <location>
        <begin position="399"/>
        <end position="423"/>
    </location>
</feature>
<accession>A0A5E4MDK2</accession>
<dbReference type="Gene3D" id="3.30.40.10">
    <property type="entry name" value="Zinc/RING finger domain, C3HC4 (zinc finger)"/>
    <property type="match status" value="2"/>
</dbReference>
<dbReference type="FunFam" id="3.30.40.10:FF:000041">
    <property type="entry name" value="E3 ubiquitin-protein ligase SINAT3"/>
    <property type="match status" value="1"/>
</dbReference>
<dbReference type="InterPro" id="IPR013083">
    <property type="entry name" value="Znf_RING/FYVE/PHD"/>
</dbReference>
<evidence type="ECO:0000256" key="4">
    <source>
        <dbReference type="ARBA" id="ARBA00012483"/>
    </source>
</evidence>
<dbReference type="GO" id="GO:0016567">
    <property type="term" value="P:protein ubiquitination"/>
    <property type="evidence" value="ECO:0007669"/>
    <property type="project" value="UniProtKB-UniPathway"/>
</dbReference>
<evidence type="ECO:0000256" key="8">
    <source>
        <dbReference type="ARBA" id="ARBA00022786"/>
    </source>
</evidence>
<organism evidence="14 15">
    <name type="scientific">Cinara cedri</name>
    <dbReference type="NCBI Taxonomy" id="506608"/>
    <lineage>
        <taxon>Eukaryota</taxon>
        <taxon>Metazoa</taxon>
        <taxon>Ecdysozoa</taxon>
        <taxon>Arthropoda</taxon>
        <taxon>Hexapoda</taxon>
        <taxon>Insecta</taxon>
        <taxon>Pterygota</taxon>
        <taxon>Neoptera</taxon>
        <taxon>Paraneoptera</taxon>
        <taxon>Hemiptera</taxon>
        <taxon>Sternorrhyncha</taxon>
        <taxon>Aphidomorpha</taxon>
        <taxon>Aphidoidea</taxon>
        <taxon>Aphididae</taxon>
        <taxon>Lachninae</taxon>
        <taxon>Cinara</taxon>
    </lineage>
</organism>
<dbReference type="GO" id="GO:0061630">
    <property type="term" value="F:ubiquitin protein ligase activity"/>
    <property type="evidence" value="ECO:0007669"/>
    <property type="project" value="UniProtKB-EC"/>
</dbReference>
<evidence type="ECO:0000256" key="1">
    <source>
        <dbReference type="ARBA" id="ARBA00000900"/>
    </source>
</evidence>
<feature type="region of interest" description="Disordered" evidence="11">
    <location>
        <begin position="254"/>
        <end position="273"/>
    </location>
</feature>
<evidence type="ECO:0000256" key="10">
    <source>
        <dbReference type="PROSITE-ProRule" id="PRU00455"/>
    </source>
</evidence>
<dbReference type="PANTHER" id="PTHR45877">
    <property type="entry name" value="E3 UBIQUITIN-PROTEIN LIGASE SIAH2"/>
    <property type="match status" value="1"/>
</dbReference>
<keyword evidence="8" id="KW-0833">Ubl conjugation pathway</keyword>
<dbReference type="InterPro" id="IPR013010">
    <property type="entry name" value="Znf_SIAH"/>
</dbReference>
<feature type="compositionally biased region" description="Polar residues" evidence="11">
    <location>
        <begin position="229"/>
        <end position="245"/>
    </location>
</feature>
<comment type="similarity">
    <text evidence="3">Belongs to the SINA (Seven in absentia) family.</text>
</comment>
<evidence type="ECO:0000256" key="7">
    <source>
        <dbReference type="ARBA" id="ARBA00022771"/>
    </source>
</evidence>
<dbReference type="PANTHER" id="PTHR45877:SF2">
    <property type="entry name" value="E3 UBIQUITIN-PROTEIN LIGASE SINA-RELATED"/>
    <property type="match status" value="1"/>
</dbReference>
<comment type="pathway">
    <text evidence="2">Protein modification; protein ubiquitination.</text>
</comment>
<sequence>MRMSANENESVDIHLYANRRSNSIDLEDINRMERPSRVFSSRHNLMPPAVGGWSHLLLDPVEQAEQFRRQYPYYYETPYTSRIGGSTANGDTTRNRSPFVRFTITDPETQQITAAGQIPLNSPPTTTQANILTSNAELGLASDPLNETSDDEYLGLRIRRYHVDQNRRYMDHFNAVGQTPQQLRNSRSGRRSRRYTEHPYSHPYTRSNFDNNPSNSRSHHNRRARFSSTNRGYNDSTPERAQTPEQELPEVLEEDMEHEDPFEDDYLTSHDSTSTFSLRSTYVHSENENSIEDEEDRVTLDVPNEIPRTRVVPFVMSPIPLQLPFSPHADPSDALDIPTATINNISTGMQFDNIDDNPIPVFRDLESPLLPPFIEYNEPRINFMSVRTNDVDLQNSVRTTDTVSRTSDADLNSANNTTNDTVNNTLNANETVDQNNDDNQNIILRPPSSAFAPTVQEGDQSGVTEETVTVQHAEEHPESYEELNDQLTRLFECPVCFEHIVPPIFQCLFGHLICSKCVIMCENCPTCRNSFNSKRNLYMEKVGYLIKFPCKNALTGCKQQMFLGQKETHEQECCYRHYQCFFTNCTWKGYYPELHVHMVNSHSSCILNGTDRTFDVFLPNHNQTYKWFLLAHNEYFAVIAQISAPPRSIKIQVNLLGPDVKAKKFTFKIKLMQQKSPTDTRQKLIYERTTLPYSDIHDLSNNNVLRKDVFSLTSDMLETFTKRKRRRRLPVNLIVNPISSL</sequence>
<dbReference type="EC" id="2.3.2.27" evidence="4"/>
<comment type="catalytic activity">
    <reaction evidence="1">
        <text>S-ubiquitinyl-[E2 ubiquitin-conjugating enzyme]-L-cysteine + [acceptor protein]-L-lysine = [E2 ubiquitin-conjugating enzyme]-L-cysteine + N(6)-ubiquitinyl-[acceptor protein]-L-lysine.</text>
        <dbReference type="EC" id="2.3.2.27"/>
    </reaction>
</comment>
<keyword evidence="6" id="KW-0479">Metal-binding</keyword>
<evidence type="ECO:0000259" key="13">
    <source>
        <dbReference type="PROSITE" id="PS51081"/>
    </source>
</evidence>
<evidence type="ECO:0000313" key="15">
    <source>
        <dbReference type="Proteomes" id="UP000325440"/>
    </source>
</evidence>
<dbReference type="SUPFAM" id="SSF57850">
    <property type="entry name" value="RING/U-box"/>
    <property type="match status" value="1"/>
</dbReference>
<feature type="compositionally biased region" description="Acidic residues" evidence="11">
    <location>
        <begin position="254"/>
        <end position="266"/>
    </location>
</feature>
<dbReference type="AlphaFoldDB" id="A0A5E4MDK2"/>
<dbReference type="Proteomes" id="UP000325440">
    <property type="component" value="Unassembled WGS sequence"/>
</dbReference>
<dbReference type="EMBL" id="CABPRJ010000493">
    <property type="protein sequence ID" value="VVC29485.1"/>
    <property type="molecule type" value="Genomic_DNA"/>
</dbReference>
<gene>
    <name evidence="14" type="ORF">CINCED_3A006401</name>
</gene>
<dbReference type="OrthoDB" id="6631206at2759"/>
<feature type="domain" description="SIAH-type" evidence="13">
    <location>
        <begin position="545"/>
        <end position="603"/>
    </location>
</feature>
<feature type="domain" description="RING-type" evidence="12">
    <location>
        <begin position="493"/>
        <end position="528"/>
    </location>
</feature>
<keyword evidence="15" id="KW-1185">Reference proteome</keyword>
<dbReference type="GO" id="GO:0008270">
    <property type="term" value="F:zinc ion binding"/>
    <property type="evidence" value="ECO:0007669"/>
    <property type="project" value="UniProtKB-KW"/>
</dbReference>
<keyword evidence="7 10" id="KW-0863">Zinc-finger</keyword>